<evidence type="ECO:0000256" key="4">
    <source>
        <dbReference type="ARBA" id="ARBA00022475"/>
    </source>
</evidence>
<dbReference type="Pfam" id="PF01292">
    <property type="entry name" value="Ni_hydr_CYTB"/>
    <property type="match status" value="1"/>
</dbReference>
<keyword evidence="10" id="KW-0408">Iron</keyword>
<evidence type="ECO:0000256" key="10">
    <source>
        <dbReference type="ARBA" id="ARBA00023004"/>
    </source>
</evidence>
<sequence>MPLFNKRDQYGWMTVLLHWLLFLIIVGLVASGKYSDSLSSSNKNNSLIFIHTQIGIAVFVLMAFRFLWRLINTTPEPLSEVYFARLLAFLMHWIMYIVVLGQVVVGVCMMQLGGREVAFFGIQLPLIVSQVSDTLAPFLGMLGDDLSPVKQMRKLHELGGWAIIGLVGAHIVVAFFHHFVLVDDTLRRMSFGYLPSYIRHDVKVNKMLQKRKNRL</sequence>
<feature type="transmembrane region" description="Helical" evidence="13">
    <location>
        <begin position="12"/>
        <end position="34"/>
    </location>
</feature>
<feature type="transmembrane region" description="Helical" evidence="13">
    <location>
        <begin position="88"/>
        <end position="110"/>
    </location>
</feature>
<keyword evidence="8" id="KW-0249">Electron transport</keyword>
<dbReference type="Proteomes" id="UP001168167">
    <property type="component" value="Unassembled WGS sequence"/>
</dbReference>
<evidence type="ECO:0000259" key="14">
    <source>
        <dbReference type="Pfam" id="PF01292"/>
    </source>
</evidence>
<keyword evidence="9 13" id="KW-1133">Transmembrane helix</keyword>
<evidence type="ECO:0000313" key="15">
    <source>
        <dbReference type="EMBL" id="MDM5147776.1"/>
    </source>
</evidence>
<name>A0ABT7QM49_9GAMM</name>
<keyword evidence="16" id="KW-1185">Reference proteome</keyword>
<dbReference type="InterPro" id="IPR016174">
    <property type="entry name" value="Di-haem_cyt_TM"/>
</dbReference>
<evidence type="ECO:0000256" key="3">
    <source>
        <dbReference type="ARBA" id="ARBA00022448"/>
    </source>
</evidence>
<keyword evidence="3" id="KW-0813">Transport</keyword>
<comment type="subcellular location">
    <subcellularLocation>
        <location evidence="2">Cell membrane</location>
        <topology evidence="2">Multi-pass membrane protein</topology>
    </subcellularLocation>
</comment>
<reference evidence="15" key="1">
    <citation type="submission" date="2022-08" db="EMBL/GenBank/DDBJ databases">
        <authorList>
            <person name="Dzunkova M."/>
            <person name="La Clair J."/>
            <person name="Tyml T."/>
            <person name="Doud D."/>
            <person name="Schulz F."/>
            <person name="Piquer S."/>
            <person name="Porcel Sanchis D."/>
            <person name="Osborn A."/>
            <person name="Robinson D."/>
            <person name="Louie K.B."/>
            <person name="Bowen B.P."/>
            <person name="Bowers R."/>
            <person name="Lee J."/>
            <person name="Arnau Llombart V."/>
            <person name="Diaz Villanueva W."/>
            <person name="Gosliner T."/>
            <person name="Northen T."/>
            <person name="Cheng J.-F."/>
            <person name="Burkart M.D."/>
            <person name="Woyke T."/>
        </authorList>
    </citation>
    <scope>NUCLEOTIDE SEQUENCE</scope>
    <source>
        <strain evidence="15">Df01</strain>
    </source>
</reference>
<dbReference type="PANTHER" id="PTHR30529">
    <property type="entry name" value="CYTOCHROME B561"/>
    <property type="match status" value="1"/>
</dbReference>
<feature type="transmembrane region" description="Helical" evidence="13">
    <location>
        <begin position="46"/>
        <end position="68"/>
    </location>
</feature>
<evidence type="ECO:0000256" key="6">
    <source>
        <dbReference type="ARBA" id="ARBA00022692"/>
    </source>
</evidence>
<feature type="domain" description="Cytochrome b561 bacterial/Ni-hydrogenase" evidence="14">
    <location>
        <begin position="10"/>
        <end position="191"/>
    </location>
</feature>
<dbReference type="PANTHER" id="PTHR30529:SF3">
    <property type="entry name" value="CYTOCHROME B561 HOMOLOG 1"/>
    <property type="match status" value="1"/>
</dbReference>
<organism evidence="15 16">
    <name type="scientific">Candidatus Doriopsillibacter californiensis</name>
    <dbReference type="NCBI Taxonomy" id="2970740"/>
    <lineage>
        <taxon>Bacteria</taxon>
        <taxon>Pseudomonadati</taxon>
        <taxon>Pseudomonadota</taxon>
        <taxon>Gammaproteobacteria</taxon>
        <taxon>Candidatus Tethybacterales</taxon>
        <taxon>Candidatus Persebacteraceae</taxon>
        <taxon>Candidatus Doriopsillibacter</taxon>
    </lineage>
</organism>
<evidence type="ECO:0000256" key="1">
    <source>
        <dbReference type="ARBA" id="ARBA00001970"/>
    </source>
</evidence>
<accession>A0ABT7QM49</accession>
<keyword evidence="11 13" id="KW-0472">Membrane</keyword>
<feature type="transmembrane region" description="Helical" evidence="13">
    <location>
        <begin position="159"/>
        <end position="181"/>
    </location>
</feature>
<evidence type="ECO:0000256" key="11">
    <source>
        <dbReference type="ARBA" id="ARBA00023136"/>
    </source>
</evidence>
<evidence type="ECO:0000256" key="9">
    <source>
        <dbReference type="ARBA" id="ARBA00022989"/>
    </source>
</evidence>
<feature type="transmembrane region" description="Helical" evidence="13">
    <location>
        <begin position="117"/>
        <end position="139"/>
    </location>
</feature>
<evidence type="ECO:0000256" key="5">
    <source>
        <dbReference type="ARBA" id="ARBA00022617"/>
    </source>
</evidence>
<dbReference type="Gene3D" id="1.20.950.20">
    <property type="entry name" value="Transmembrane di-heme cytochromes, Chain C"/>
    <property type="match status" value="1"/>
</dbReference>
<comment type="caution">
    <text evidence="15">The sequence shown here is derived from an EMBL/GenBank/DDBJ whole genome shotgun (WGS) entry which is preliminary data.</text>
</comment>
<reference evidence="15" key="2">
    <citation type="journal article" date="2023" name="Microbiome">
        <title>Synthase-selected sorting approach identifies a beta-lactone synthase in a nudibranch symbiotic bacterium.</title>
        <authorList>
            <person name="Dzunkova M."/>
            <person name="La Clair J.J."/>
            <person name="Tyml T."/>
            <person name="Doud D."/>
            <person name="Schulz F."/>
            <person name="Piquer-Esteban S."/>
            <person name="Porcel Sanchis D."/>
            <person name="Osborn A."/>
            <person name="Robinson D."/>
            <person name="Louie K.B."/>
            <person name="Bowen B.P."/>
            <person name="Bowers R.M."/>
            <person name="Lee J."/>
            <person name="Arnau V."/>
            <person name="Diaz-Villanueva W."/>
            <person name="Stepanauskas R."/>
            <person name="Gosliner T."/>
            <person name="Date S.V."/>
            <person name="Northen T.R."/>
            <person name="Cheng J.F."/>
            <person name="Burkart M.D."/>
            <person name="Woyke T."/>
        </authorList>
    </citation>
    <scope>NUCLEOTIDE SEQUENCE</scope>
    <source>
        <strain evidence="15">Df01</strain>
    </source>
</reference>
<comment type="cofactor">
    <cofactor evidence="1">
        <name>heme b</name>
        <dbReference type="ChEBI" id="CHEBI:60344"/>
    </cofactor>
</comment>
<comment type="similarity">
    <text evidence="12">Belongs to the cytochrome b561 family.</text>
</comment>
<proteinExistence type="inferred from homology"/>
<protein>
    <submittedName>
        <fullName evidence="15">Cytochrome b/b6 domain-containing protein</fullName>
    </submittedName>
</protein>
<evidence type="ECO:0000256" key="13">
    <source>
        <dbReference type="SAM" id="Phobius"/>
    </source>
</evidence>
<evidence type="ECO:0000256" key="2">
    <source>
        <dbReference type="ARBA" id="ARBA00004651"/>
    </source>
</evidence>
<evidence type="ECO:0000256" key="8">
    <source>
        <dbReference type="ARBA" id="ARBA00022982"/>
    </source>
</evidence>
<dbReference type="SUPFAM" id="SSF81342">
    <property type="entry name" value="Transmembrane di-heme cytochromes"/>
    <property type="match status" value="1"/>
</dbReference>
<keyword evidence="6 13" id="KW-0812">Transmembrane</keyword>
<keyword evidence="5" id="KW-0349">Heme</keyword>
<gene>
    <name evidence="15" type="ORF">NQX30_05265</name>
</gene>
<dbReference type="InterPro" id="IPR052168">
    <property type="entry name" value="Cytochrome_b561_oxidase"/>
</dbReference>
<keyword evidence="4" id="KW-1003">Cell membrane</keyword>
<dbReference type="InterPro" id="IPR011577">
    <property type="entry name" value="Cyt_b561_bac/Ni-Hgenase"/>
</dbReference>
<evidence type="ECO:0000313" key="16">
    <source>
        <dbReference type="Proteomes" id="UP001168167"/>
    </source>
</evidence>
<dbReference type="EMBL" id="JANQAO010000003">
    <property type="protein sequence ID" value="MDM5147776.1"/>
    <property type="molecule type" value="Genomic_DNA"/>
</dbReference>
<evidence type="ECO:0000256" key="12">
    <source>
        <dbReference type="ARBA" id="ARBA00037975"/>
    </source>
</evidence>
<evidence type="ECO:0000256" key="7">
    <source>
        <dbReference type="ARBA" id="ARBA00022723"/>
    </source>
</evidence>
<keyword evidence="7" id="KW-0479">Metal-binding</keyword>